<organism evidence="10 11">
    <name type="scientific">Cochliobolus heterostrophus (strain C5 / ATCC 48332 / race O)</name>
    <name type="common">Southern corn leaf blight fungus</name>
    <name type="synonym">Bipolaris maydis</name>
    <dbReference type="NCBI Taxonomy" id="701091"/>
    <lineage>
        <taxon>Eukaryota</taxon>
        <taxon>Fungi</taxon>
        <taxon>Dikarya</taxon>
        <taxon>Ascomycota</taxon>
        <taxon>Pezizomycotina</taxon>
        <taxon>Dothideomycetes</taxon>
        <taxon>Pleosporomycetidae</taxon>
        <taxon>Pleosporales</taxon>
        <taxon>Pleosporineae</taxon>
        <taxon>Pleosporaceae</taxon>
        <taxon>Bipolaris</taxon>
    </lineage>
</organism>
<dbReference type="PROSITE" id="PS00411">
    <property type="entry name" value="KINESIN_MOTOR_1"/>
    <property type="match status" value="1"/>
</dbReference>
<feature type="region of interest" description="Disordered" evidence="8">
    <location>
        <begin position="138"/>
        <end position="189"/>
    </location>
</feature>
<dbReference type="Proteomes" id="UP000016936">
    <property type="component" value="Unassembled WGS sequence"/>
</dbReference>
<dbReference type="InterPro" id="IPR019821">
    <property type="entry name" value="Kinesin_motor_CS"/>
</dbReference>
<evidence type="ECO:0000256" key="3">
    <source>
        <dbReference type="ARBA" id="ARBA00022741"/>
    </source>
</evidence>
<feature type="region of interest" description="Disordered" evidence="8">
    <location>
        <begin position="1690"/>
        <end position="1758"/>
    </location>
</feature>
<keyword evidence="2" id="KW-0963">Cytoplasm</keyword>
<evidence type="ECO:0000256" key="1">
    <source>
        <dbReference type="ARBA" id="ARBA00004496"/>
    </source>
</evidence>
<feature type="coiled-coil region" evidence="7">
    <location>
        <begin position="1262"/>
        <end position="1300"/>
    </location>
</feature>
<feature type="region of interest" description="Disordered" evidence="8">
    <location>
        <begin position="869"/>
        <end position="939"/>
    </location>
</feature>
<dbReference type="GO" id="GO:0003777">
    <property type="term" value="F:microtubule motor activity"/>
    <property type="evidence" value="ECO:0007669"/>
    <property type="project" value="InterPro"/>
</dbReference>
<feature type="compositionally biased region" description="Polar residues" evidence="8">
    <location>
        <begin position="1706"/>
        <end position="1715"/>
    </location>
</feature>
<feature type="coiled-coil region" evidence="7">
    <location>
        <begin position="1365"/>
        <end position="1422"/>
    </location>
</feature>
<accession>M2UDB7</accession>
<feature type="coiled-coil region" evidence="7">
    <location>
        <begin position="742"/>
        <end position="846"/>
    </location>
</feature>
<evidence type="ECO:0000256" key="2">
    <source>
        <dbReference type="ARBA" id="ARBA00022490"/>
    </source>
</evidence>
<feature type="compositionally biased region" description="Basic and acidic residues" evidence="8">
    <location>
        <begin position="1653"/>
        <end position="1670"/>
    </location>
</feature>
<keyword evidence="5 7" id="KW-0175">Coiled coil</keyword>
<keyword evidence="4 6" id="KW-0067">ATP-binding</keyword>
<protein>
    <recommendedName>
        <fullName evidence="9">Kinesin motor domain-containing protein</fullName>
    </recommendedName>
</protein>
<evidence type="ECO:0000256" key="7">
    <source>
        <dbReference type="SAM" id="Coils"/>
    </source>
</evidence>
<gene>
    <name evidence="10" type="ORF">COCHEDRAFT_1030464</name>
</gene>
<evidence type="ECO:0000256" key="6">
    <source>
        <dbReference type="PROSITE-ProRule" id="PRU00283"/>
    </source>
</evidence>
<proteinExistence type="inferred from homology"/>
<feature type="compositionally biased region" description="Basic and acidic residues" evidence="8">
    <location>
        <begin position="886"/>
        <end position="898"/>
    </location>
</feature>
<dbReference type="STRING" id="701091.M2UDB7"/>
<feature type="compositionally biased region" description="Polar residues" evidence="8">
    <location>
        <begin position="1023"/>
        <end position="1037"/>
    </location>
</feature>
<keyword evidence="3 6" id="KW-0547">Nucleotide-binding</keyword>
<feature type="region of interest" description="Disordered" evidence="8">
    <location>
        <begin position="1303"/>
        <end position="1332"/>
    </location>
</feature>
<dbReference type="Gene3D" id="3.40.850.10">
    <property type="entry name" value="Kinesin motor domain"/>
    <property type="match status" value="1"/>
</dbReference>
<dbReference type="Pfam" id="PF00225">
    <property type="entry name" value="Kinesin"/>
    <property type="match status" value="1"/>
</dbReference>
<evidence type="ECO:0000313" key="10">
    <source>
        <dbReference type="EMBL" id="EMD91686.1"/>
    </source>
</evidence>
<reference evidence="10 11" key="1">
    <citation type="journal article" date="2012" name="PLoS Pathog.">
        <title>Diverse lifestyles and strategies of plant pathogenesis encoded in the genomes of eighteen Dothideomycetes fungi.</title>
        <authorList>
            <person name="Ohm R.A."/>
            <person name="Feau N."/>
            <person name="Henrissat B."/>
            <person name="Schoch C.L."/>
            <person name="Horwitz B.A."/>
            <person name="Barry K.W."/>
            <person name="Condon B.J."/>
            <person name="Copeland A.C."/>
            <person name="Dhillon B."/>
            <person name="Glaser F."/>
            <person name="Hesse C.N."/>
            <person name="Kosti I."/>
            <person name="LaButti K."/>
            <person name="Lindquist E.A."/>
            <person name="Lucas S."/>
            <person name="Salamov A.A."/>
            <person name="Bradshaw R.E."/>
            <person name="Ciuffetti L."/>
            <person name="Hamelin R.C."/>
            <person name="Kema G.H.J."/>
            <person name="Lawrence C."/>
            <person name="Scott J.A."/>
            <person name="Spatafora J.W."/>
            <person name="Turgeon B.G."/>
            <person name="de Wit P.J.G.M."/>
            <person name="Zhong S."/>
            <person name="Goodwin S.B."/>
            <person name="Grigoriev I.V."/>
        </authorList>
    </citation>
    <scope>NUCLEOTIDE SEQUENCE [LARGE SCALE GENOMIC DNA]</scope>
    <source>
        <strain evidence="11">C5 / ATCC 48332 / race O</strain>
    </source>
</reference>
<feature type="coiled-coil region" evidence="7">
    <location>
        <begin position="1800"/>
        <end position="1865"/>
    </location>
</feature>
<feature type="compositionally biased region" description="Low complexity" evidence="8">
    <location>
        <begin position="1049"/>
        <end position="1067"/>
    </location>
</feature>
<sequence length="1878" mass="208024">MSKPCMAAQQCTRAAGTTAAGCGNAYGPAAARAADKARLRPHSRRAAGQGPGLFYFGASSACLHSRRLRSPIALHLDHRPLDLSSPPNHYADAGQGHCSACSPLLATSSCTHPTSIKQNFAAPPRRAALHSFPSHGAAAAAQMATSPPGSPANGVTRPMSAMLRSNRSSSRMSISSKPGESKASDEDSRTAVKVAVRVRPALQHGDPGYELIPQRFRNALCHVTSPSSLTVDAAGGKKVFIFDRVFDQDINQEGIFEYVADSVHSFVQGYNVSILAYGQSGAGKSYTMGTTGPRDQADPEVMDKVILTAQLGIIPRAAALLFDKLDGSNKSAGSGIRAPSRLSGIQNFTAKSSTSQANRNWQLRATYVEIYNEQLRDLLLPENVAQGERPQVNIREDRDGRILLTGLTQIPVNSIDDLLGALNFGSSIRQTDATAVNAKSSRSHAVFSLNLVQKKSSPTTTSTREKRRSVPIEMMSGSSESWVTVDSKLHFVDLAGSERLKNTGAQGERAKEGISINAGLASLGKVISQLSARSHGGYVSYRDSRLTRLLQDSLGGNAITYMIACVNPAEFHLSETLNTVQYAQRARAIQSKPQIQQVHDDSDKQAAIDRLRAEVQFLRDQIRLSERADRKKTGPQERAERQDEREAELQNQLLDIQENYNALSARHAKLISEITKARDNSETETPMLKDAIGDSAVERLKRSNSFAEAVESVVLEYEKTIQTLESSLSNTRSTLSTHESDLLEKETRIAILESQNQHLQSRLQKAMERDANNEEYVQSLERQIDSSVNGIEKNDTVISELREKLQKARENEASSEEYISTLEERLAENEQETEMMSREIERLKHVVERQRSVAKLDNLLYELDRTDSKAEENHVNGHSKTPSDPFIDKHTNLERRVTTDSMHQFGTPIDAIPEEAGSERPQTASTAAHHADAEEQKPNFAVKAISNDGIRDDSDDGPSSPAQVRFVHDKLDTVTQELLDLRVEHEGTLQDYEKLASKYQEALRTLAALQDSVDEARHHVASSAPSSRPTSFLSNAGVNGLTAEDGQPSSSRTLSAELSLAESGSTSIPDEETEVGHDEATPRRASVASLSQEQHIPETILVQELKALKLLQSEKEERISELEQTYSELQEQHQDTLDYVEELKSEITKAQLNRPASPSMHMIRRKSSQAVLANDRANRAVSSLRNLVLDRLDEDEDAIQNFELNLNTIMSEIQVRSDRVQDLEFEVQSIRKEMEGKMTLISGLTKERSSLKAGSPLDISIVASMQDQMKQNEDHIRELKDSHAQREQELKAQIETLKSSSVKLGASSEDLLSHRQMPDTPRTTNGDGEADEDAARHDELIKLSDEAAHWHSKHLEAIEATKASERQHIETVRELESAKQRLEVNHALRLSEIEQTRGAEAEAALQQERAKHAEMIATLQAEVDEHKSTALNNAARLAELEESHTNIVRQFEEDSQARSLTEKELETHRSLVTNLERQIEEHKAAIEYHQQGMDSIQKTHAAELEKLTSELTTHKETASSLEADLSKAKTEMETLLQGVSAALGEETDISTIQSHIEGLVQERKSIASRLDEAVKDLESARKELAEATSTINKLKSNLKEFELINAETLKELEKVSEKELKSARLVQELEDQLNQNWDQHEAANNRLSALQTERSRELQDAMTHSEELEKEVQESRIKIALLESQLVDAKRNSARVSVDPREDLQRSNSNNSTARKNAAHTSLPSPPPAIPLPPLPPGSPPPQTNAPSPPTSRHQSKDIAHAQLVEDQEARIRTIEKHLFAEKQLTATLEDALTDLEASSTKTKADLDQFRKKCATLEEELNVMRKERSAARHSLQAVEEERNARLRVEAERAHLEARMAALNDAQKKGRKKGTLNCF</sequence>
<dbReference type="SUPFAM" id="SSF52540">
    <property type="entry name" value="P-loop containing nucleoside triphosphate hydrolases"/>
    <property type="match status" value="1"/>
</dbReference>
<keyword evidence="11" id="KW-1185">Reference proteome</keyword>
<dbReference type="GO" id="GO:0007052">
    <property type="term" value="P:mitotic spindle organization"/>
    <property type="evidence" value="ECO:0007669"/>
    <property type="project" value="TreeGrafter"/>
</dbReference>
<feature type="binding site" evidence="6">
    <location>
        <begin position="278"/>
        <end position="285"/>
    </location>
    <ligand>
        <name>ATP</name>
        <dbReference type="ChEBI" id="CHEBI:30616"/>
    </ligand>
</feature>
<feature type="coiled-coil region" evidence="7">
    <location>
        <begin position="1458"/>
        <end position="1538"/>
    </location>
</feature>
<dbReference type="GO" id="GO:0005875">
    <property type="term" value="C:microtubule associated complex"/>
    <property type="evidence" value="ECO:0007669"/>
    <property type="project" value="TreeGrafter"/>
</dbReference>
<dbReference type="InterPro" id="IPR027640">
    <property type="entry name" value="Kinesin-like_fam"/>
</dbReference>
<dbReference type="OMA" id="WSLKATY"/>
<feature type="region of interest" description="Disordered" evidence="8">
    <location>
        <begin position="1017"/>
        <end position="1092"/>
    </location>
</feature>
<evidence type="ECO:0000256" key="4">
    <source>
        <dbReference type="ARBA" id="ARBA00022840"/>
    </source>
</evidence>
<feature type="compositionally biased region" description="Pro residues" evidence="8">
    <location>
        <begin position="1724"/>
        <end position="1750"/>
    </location>
</feature>
<dbReference type="HOGENOM" id="CLU_241013_0_0_1"/>
<feature type="compositionally biased region" description="Basic and acidic residues" evidence="8">
    <location>
        <begin position="179"/>
        <end position="189"/>
    </location>
</feature>
<dbReference type="PRINTS" id="PR00380">
    <property type="entry name" value="KINESINHEAVY"/>
</dbReference>
<evidence type="ECO:0000256" key="5">
    <source>
        <dbReference type="ARBA" id="ARBA00023054"/>
    </source>
</evidence>
<feature type="region of interest" description="Disordered" evidence="8">
    <location>
        <begin position="1651"/>
        <end position="1670"/>
    </location>
</feature>
<dbReference type="InterPro" id="IPR036961">
    <property type="entry name" value="Kinesin_motor_dom_sf"/>
</dbReference>
<feature type="region of interest" description="Disordered" evidence="8">
    <location>
        <begin position="626"/>
        <end position="645"/>
    </location>
</feature>
<dbReference type="SMART" id="SM00129">
    <property type="entry name" value="KISc"/>
    <property type="match status" value="1"/>
</dbReference>
<dbReference type="GO" id="GO:0007018">
    <property type="term" value="P:microtubule-based movement"/>
    <property type="evidence" value="ECO:0007669"/>
    <property type="project" value="InterPro"/>
</dbReference>
<dbReference type="GO" id="GO:0005524">
    <property type="term" value="F:ATP binding"/>
    <property type="evidence" value="ECO:0007669"/>
    <property type="project" value="UniProtKB-UniRule"/>
</dbReference>
<dbReference type="OrthoDB" id="3176171at2759"/>
<evidence type="ECO:0000256" key="8">
    <source>
        <dbReference type="SAM" id="MobiDB-lite"/>
    </source>
</evidence>
<keyword evidence="6" id="KW-0505">Motor protein</keyword>
<dbReference type="PANTHER" id="PTHR47969:SF15">
    <property type="entry name" value="CHROMOSOME-ASSOCIATED KINESIN KIF4A-RELATED"/>
    <property type="match status" value="1"/>
</dbReference>
<feature type="compositionally biased region" description="Low complexity" evidence="8">
    <location>
        <begin position="159"/>
        <end position="176"/>
    </location>
</feature>
<dbReference type="EMBL" id="KB445576">
    <property type="protein sequence ID" value="EMD91686.1"/>
    <property type="molecule type" value="Genomic_DNA"/>
</dbReference>
<dbReference type="PROSITE" id="PS50067">
    <property type="entry name" value="KINESIN_MOTOR_2"/>
    <property type="match status" value="1"/>
</dbReference>
<dbReference type="GO" id="GO:0051231">
    <property type="term" value="P:spindle elongation"/>
    <property type="evidence" value="ECO:0007669"/>
    <property type="project" value="TreeGrafter"/>
</dbReference>
<comment type="similarity">
    <text evidence="6">Belongs to the TRAFAC class myosin-kinesin ATPase superfamily. Kinesin family.</text>
</comment>
<evidence type="ECO:0000259" key="9">
    <source>
        <dbReference type="PROSITE" id="PS50067"/>
    </source>
</evidence>
<dbReference type="InterPro" id="IPR001752">
    <property type="entry name" value="Kinesin_motor_dom"/>
</dbReference>
<evidence type="ECO:0000313" key="11">
    <source>
        <dbReference type="Proteomes" id="UP000016936"/>
    </source>
</evidence>
<dbReference type="eggNOG" id="KOG0244">
    <property type="taxonomic scope" value="Eukaryota"/>
</dbReference>
<name>M2UDB7_COCH5</name>
<reference evidence="11" key="2">
    <citation type="journal article" date="2013" name="PLoS Genet.">
        <title>Comparative genome structure, secondary metabolite, and effector coding capacity across Cochliobolus pathogens.</title>
        <authorList>
            <person name="Condon B.J."/>
            <person name="Leng Y."/>
            <person name="Wu D."/>
            <person name="Bushley K.E."/>
            <person name="Ohm R.A."/>
            <person name="Otillar R."/>
            <person name="Martin J."/>
            <person name="Schackwitz W."/>
            <person name="Grimwood J."/>
            <person name="MohdZainudin N."/>
            <person name="Xue C."/>
            <person name="Wang R."/>
            <person name="Manning V.A."/>
            <person name="Dhillon B."/>
            <person name="Tu Z.J."/>
            <person name="Steffenson B.J."/>
            <person name="Salamov A."/>
            <person name="Sun H."/>
            <person name="Lowry S."/>
            <person name="LaButti K."/>
            <person name="Han J."/>
            <person name="Copeland A."/>
            <person name="Lindquist E."/>
            <person name="Barry K."/>
            <person name="Schmutz J."/>
            <person name="Baker S.E."/>
            <person name="Ciuffetti L.M."/>
            <person name="Grigoriev I.V."/>
            <person name="Zhong S."/>
            <person name="Turgeon B.G."/>
        </authorList>
    </citation>
    <scope>NUCLEOTIDE SEQUENCE [LARGE SCALE GENOMIC DNA]</scope>
    <source>
        <strain evidence="11">C5 / ATCC 48332 / race O</strain>
    </source>
</reference>
<feature type="coiled-coil region" evidence="7">
    <location>
        <begin position="1105"/>
        <end position="1146"/>
    </location>
</feature>
<dbReference type="GO" id="GO:0008017">
    <property type="term" value="F:microtubule binding"/>
    <property type="evidence" value="ECO:0007669"/>
    <property type="project" value="InterPro"/>
</dbReference>
<feature type="domain" description="Kinesin motor" evidence="9">
    <location>
        <begin position="191"/>
        <end position="589"/>
    </location>
</feature>
<comment type="subcellular location">
    <subcellularLocation>
        <location evidence="1">Cytoplasm</location>
    </subcellularLocation>
</comment>
<dbReference type="InterPro" id="IPR027417">
    <property type="entry name" value="P-loop_NTPase"/>
</dbReference>
<dbReference type="PANTHER" id="PTHR47969">
    <property type="entry name" value="CHROMOSOME-ASSOCIATED KINESIN KIF4A-RELATED"/>
    <property type="match status" value="1"/>
</dbReference>
<dbReference type="GO" id="GO:0005737">
    <property type="term" value="C:cytoplasm"/>
    <property type="evidence" value="ECO:0007669"/>
    <property type="project" value="UniProtKB-SubCell"/>
</dbReference>